<keyword evidence="2" id="KW-0904">Protein phosphatase</keyword>
<keyword evidence="7" id="KW-1185">Reference proteome</keyword>
<feature type="region of interest" description="Disordered" evidence="3">
    <location>
        <begin position="481"/>
        <end position="505"/>
    </location>
</feature>
<gene>
    <name evidence="6" type="ORF">HYH02_011421</name>
</gene>
<dbReference type="InterPro" id="IPR003595">
    <property type="entry name" value="Tyr_Pase_cat"/>
</dbReference>
<evidence type="ECO:0000313" key="7">
    <source>
        <dbReference type="Proteomes" id="UP000613740"/>
    </source>
</evidence>
<evidence type="ECO:0000256" key="1">
    <source>
        <dbReference type="ARBA" id="ARBA00022801"/>
    </source>
</evidence>
<dbReference type="SUPFAM" id="SSF55753">
    <property type="entry name" value="Actin depolymerizing proteins"/>
    <property type="match status" value="1"/>
</dbReference>
<dbReference type="Proteomes" id="UP000613740">
    <property type="component" value="Unassembled WGS sequence"/>
</dbReference>
<accession>A0A835T193</accession>
<feature type="region of interest" description="Disordered" evidence="3">
    <location>
        <begin position="1"/>
        <end position="25"/>
    </location>
</feature>
<proteinExistence type="predicted"/>
<dbReference type="InterPro" id="IPR000340">
    <property type="entry name" value="Dual-sp_phosphatase_cat-dom"/>
</dbReference>
<dbReference type="InterPro" id="IPR029021">
    <property type="entry name" value="Prot-tyrosine_phosphatase-like"/>
</dbReference>
<dbReference type="PROSITE" id="PS00383">
    <property type="entry name" value="TYR_PHOSPHATASE_1"/>
    <property type="match status" value="1"/>
</dbReference>
<dbReference type="PANTHER" id="PTHR46381:SF2">
    <property type="entry name" value="MAP KINASE PHOSPHATASE"/>
    <property type="match status" value="1"/>
</dbReference>
<feature type="compositionally biased region" description="Polar residues" evidence="3">
    <location>
        <begin position="1"/>
        <end position="17"/>
    </location>
</feature>
<dbReference type="InterPro" id="IPR000387">
    <property type="entry name" value="Tyr_Pase_dom"/>
</dbReference>
<feature type="domain" description="Tyrosine specific protein phosphatases" evidence="5">
    <location>
        <begin position="120"/>
        <end position="174"/>
    </location>
</feature>
<dbReference type="OrthoDB" id="165342at2759"/>
<name>A0A835T193_9CHLO</name>
<protein>
    <submittedName>
        <fullName evidence="6">Uncharacterized protein</fullName>
    </submittedName>
</protein>
<feature type="domain" description="Tyrosine-protein phosphatase" evidence="4">
    <location>
        <begin position="54"/>
        <end position="196"/>
    </location>
</feature>
<evidence type="ECO:0000259" key="4">
    <source>
        <dbReference type="PROSITE" id="PS50054"/>
    </source>
</evidence>
<dbReference type="PANTHER" id="PTHR46381">
    <property type="entry name" value="MKPA PROTEIN"/>
    <property type="match status" value="1"/>
</dbReference>
<sequence length="551" mass="58766">MNSGGQPSTSTATSPGSFNKPALKSLDLRSLPVDDAAPSETQLRRQKYLYFEKHCSEVSPGLFLSGDYVAKNRETLRQAGVTHVLNCVGFICKEYFKEELTYKTLYLQDTPAEDISCVLYDSLNYIDAALQSGGRVLVHCSQGVSRSATLVIAYMMWRSGKPYDEVFAAVKGIRGVANPNIGFTCQLLQWQKRAASARSRMRMYRIAPHCMHAPTYLVPKLITPPKQYPNNTHRDLDPRGAFVMQTPGGPTYVWRGEHCPDAYVEAAHRAAAHLQKFEGAGPAVEVQQGSEPPELVLLLDPAPLDAEAARINAKRSSITGEIELTSSAMLGRDAASAGPGQTGDMEVDMGEARPSQHNWSSESAALPMELGTPRPAAAALVGAPAAAGPTGPAAPGFAAAAEAIVDEVASSGRSDSEDMLSGREGARWVPQERDEYNDDYALFNGGAGAGMGGFEGAMRASYDTAGALTVSGMAVAHGDALGAGGRPESPAAKEGRHKKYRRADSERPKMGLGYWTAACSDGIGPELARTHNVSSLHESVDEELLGLGPHD</sequence>
<evidence type="ECO:0000313" key="6">
    <source>
        <dbReference type="EMBL" id="KAG2436989.1"/>
    </source>
</evidence>
<dbReference type="SUPFAM" id="SSF52799">
    <property type="entry name" value="(Phosphotyrosine protein) phosphatases II"/>
    <property type="match status" value="1"/>
</dbReference>
<evidence type="ECO:0000256" key="2">
    <source>
        <dbReference type="ARBA" id="ARBA00022912"/>
    </source>
</evidence>
<dbReference type="PROSITE" id="PS50054">
    <property type="entry name" value="TYR_PHOSPHATASE_DUAL"/>
    <property type="match status" value="1"/>
</dbReference>
<dbReference type="SMART" id="SM00404">
    <property type="entry name" value="PTPc_motif"/>
    <property type="match status" value="1"/>
</dbReference>
<dbReference type="InterPro" id="IPR029006">
    <property type="entry name" value="ADF-H/Gelsolin-like_dom_sf"/>
</dbReference>
<reference evidence="6" key="1">
    <citation type="journal article" date="2020" name="bioRxiv">
        <title>Comparative genomics of Chlamydomonas.</title>
        <authorList>
            <person name="Craig R.J."/>
            <person name="Hasan A.R."/>
            <person name="Ness R.W."/>
            <person name="Keightley P.D."/>
        </authorList>
    </citation>
    <scope>NUCLEOTIDE SEQUENCE</scope>
    <source>
        <strain evidence="6">CCAP 11/173</strain>
    </source>
</reference>
<dbReference type="SMART" id="SM00195">
    <property type="entry name" value="DSPc"/>
    <property type="match status" value="1"/>
</dbReference>
<evidence type="ECO:0000259" key="5">
    <source>
        <dbReference type="PROSITE" id="PS50056"/>
    </source>
</evidence>
<comment type="caution">
    <text evidence="6">The sequence shown here is derived from an EMBL/GenBank/DDBJ whole genome shotgun (WGS) entry which is preliminary data.</text>
</comment>
<organism evidence="6 7">
    <name type="scientific">Chlamydomonas schloesseri</name>
    <dbReference type="NCBI Taxonomy" id="2026947"/>
    <lineage>
        <taxon>Eukaryota</taxon>
        <taxon>Viridiplantae</taxon>
        <taxon>Chlorophyta</taxon>
        <taxon>core chlorophytes</taxon>
        <taxon>Chlorophyceae</taxon>
        <taxon>CS clade</taxon>
        <taxon>Chlamydomonadales</taxon>
        <taxon>Chlamydomonadaceae</taxon>
        <taxon>Chlamydomonas</taxon>
    </lineage>
</organism>
<dbReference type="Gene3D" id="3.90.190.10">
    <property type="entry name" value="Protein tyrosine phosphatase superfamily"/>
    <property type="match status" value="1"/>
</dbReference>
<evidence type="ECO:0000256" key="3">
    <source>
        <dbReference type="SAM" id="MobiDB-lite"/>
    </source>
</evidence>
<dbReference type="EMBL" id="JAEHOD010000048">
    <property type="protein sequence ID" value="KAG2436989.1"/>
    <property type="molecule type" value="Genomic_DNA"/>
</dbReference>
<dbReference type="InterPro" id="IPR016130">
    <property type="entry name" value="Tyr_Pase_AS"/>
</dbReference>
<dbReference type="AlphaFoldDB" id="A0A835T193"/>
<keyword evidence="1" id="KW-0378">Hydrolase</keyword>
<dbReference type="Pfam" id="PF00782">
    <property type="entry name" value="DSPc"/>
    <property type="match status" value="1"/>
</dbReference>
<dbReference type="Gene3D" id="3.40.20.10">
    <property type="entry name" value="Severin"/>
    <property type="match status" value="1"/>
</dbReference>
<dbReference type="GO" id="GO:0004721">
    <property type="term" value="F:phosphoprotein phosphatase activity"/>
    <property type="evidence" value="ECO:0007669"/>
    <property type="project" value="UniProtKB-KW"/>
</dbReference>
<dbReference type="CDD" id="cd14498">
    <property type="entry name" value="DSP"/>
    <property type="match status" value="1"/>
</dbReference>
<dbReference type="PROSITE" id="PS50056">
    <property type="entry name" value="TYR_PHOSPHATASE_2"/>
    <property type="match status" value="1"/>
</dbReference>
<dbReference type="InterPro" id="IPR020422">
    <property type="entry name" value="TYR_PHOSPHATASE_DUAL_dom"/>
</dbReference>